<dbReference type="OrthoDB" id="7626573at2"/>
<dbReference type="RefSeq" id="WP_161389644.1">
    <property type="nucleotide sequence ID" value="NZ_JBHSCP010000001.1"/>
</dbReference>
<feature type="region of interest" description="Disordered" evidence="1">
    <location>
        <begin position="1"/>
        <end position="32"/>
    </location>
</feature>
<feature type="transmembrane region" description="Helical" evidence="2">
    <location>
        <begin position="216"/>
        <end position="237"/>
    </location>
</feature>
<feature type="compositionally biased region" description="Gly residues" evidence="1">
    <location>
        <begin position="1"/>
        <end position="10"/>
    </location>
</feature>
<dbReference type="EMBL" id="WTYJ01000001">
    <property type="protein sequence ID" value="MXO97967.1"/>
    <property type="molecule type" value="Genomic_DNA"/>
</dbReference>
<dbReference type="Proteomes" id="UP000469430">
    <property type="component" value="Unassembled WGS sequence"/>
</dbReference>
<evidence type="ECO:0000256" key="1">
    <source>
        <dbReference type="SAM" id="MobiDB-lite"/>
    </source>
</evidence>
<dbReference type="AlphaFoldDB" id="A0A6I4TSS8"/>
<keyword evidence="4" id="KW-1185">Reference proteome</keyword>
<feature type="transmembrane region" description="Helical" evidence="2">
    <location>
        <begin position="166"/>
        <end position="188"/>
    </location>
</feature>
<protein>
    <recommendedName>
        <fullName evidence="5">PepSY domain-containing protein</fullName>
    </recommendedName>
</protein>
<keyword evidence="2" id="KW-1133">Transmembrane helix</keyword>
<feature type="transmembrane region" description="Helical" evidence="2">
    <location>
        <begin position="42"/>
        <end position="63"/>
    </location>
</feature>
<evidence type="ECO:0000313" key="3">
    <source>
        <dbReference type="EMBL" id="MXO97967.1"/>
    </source>
</evidence>
<evidence type="ECO:0000313" key="4">
    <source>
        <dbReference type="Proteomes" id="UP000469430"/>
    </source>
</evidence>
<dbReference type="PANTHER" id="PTHR34219">
    <property type="entry name" value="IRON-REGULATED INNER MEMBRANE PROTEIN-RELATED"/>
    <property type="match status" value="1"/>
</dbReference>
<evidence type="ECO:0008006" key="5">
    <source>
        <dbReference type="Google" id="ProtNLM"/>
    </source>
</evidence>
<reference evidence="3 4" key="1">
    <citation type="submission" date="2019-12" db="EMBL/GenBank/DDBJ databases">
        <title>Genomic-based taxomic classification of the family Erythrobacteraceae.</title>
        <authorList>
            <person name="Xu L."/>
        </authorList>
    </citation>
    <scope>NUCLEOTIDE SEQUENCE [LARGE SCALE GENOMIC DNA]</scope>
    <source>
        <strain evidence="3 4">S36</strain>
    </source>
</reference>
<feature type="transmembrane region" description="Helical" evidence="2">
    <location>
        <begin position="357"/>
        <end position="379"/>
    </location>
</feature>
<gene>
    <name evidence="3" type="ORF">GRI97_03055</name>
</gene>
<sequence length="406" mass="44581">MFGDQKGGGELVEAPRPATARDAKPKRKNPQQTSFVAQLHKWAGLTLGIILVICGLTGSYLAFYPEIERATIAPLRLSPGVQPESYEAVYQALSKVGSPAEGRWNIELPEDGGVITSRYGRRGSPNRMVTLDPATLQVVHDVEWGSTVSTWVYELHYRLLMGRSGATFMGIVALSLMVMMIAGIVLWWRSGRNVAARLKYHANGTSERKIYDVHRLSGVVGAVFLLLILATAAAMSLPDQVKPILSAFSPIEKSPEPESSPALGRPRIPLDRALAIVRQDMPGVDIRWVQVPAEETAPYAIRFRDPGELNRRFPKSYVWLDQYDGRVLAVQRETQGTASNRILNLFYPLHSGQALGIGGRALVALIGLFPLILFVTGVIRWRGKASRLSAYKRSTAAAAARRTAKS</sequence>
<accession>A0A6I4TSS8</accession>
<organism evidence="3 4">
    <name type="scientific">Croceibacterium xixiisoli</name>
    <dbReference type="NCBI Taxonomy" id="1476466"/>
    <lineage>
        <taxon>Bacteria</taxon>
        <taxon>Pseudomonadati</taxon>
        <taxon>Pseudomonadota</taxon>
        <taxon>Alphaproteobacteria</taxon>
        <taxon>Sphingomonadales</taxon>
        <taxon>Erythrobacteraceae</taxon>
        <taxon>Croceibacterium</taxon>
    </lineage>
</organism>
<dbReference type="InterPro" id="IPR005625">
    <property type="entry name" value="PepSY-ass_TM"/>
</dbReference>
<comment type="caution">
    <text evidence="3">The sequence shown here is derived from an EMBL/GenBank/DDBJ whole genome shotgun (WGS) entry which is preliminary data.</text>
</comment>
<dbReference type="Pfam" id="PF03929">
    <property type="entry name" value="PepSY_TM"/>
    <property type="match status" value="1"/>
</dbReference>
<keyword evidence="2" id="KW-0472">Membrane</keyword>
<proteinExistence type="predicted"/>
<keyword evidence="2" id="KW-0812">Transmembrane</keyword>
<evidence type="ECO:0000256" key="2">
    <source>
        <dbReference type="SAM" id="Phobius"/>
    </source>
</evidence>
<name>A0A6I4TSS8_9SPHN</name>